<keyword evidence="2" id="KW-1185">Reference proteome</keyword>
<dbReference type="KEGG" id="uam:UABAM_06214"/>
<gene>
    <name evidence="1" type="ORF">UABAM_06214</name>
</gene>
<protein>
    <submittedName>
        <fullName evidence="1">Uncharacterized protein</fullName>
    </submittedName>
</protein>
<accession>A0A5S9ITG5</accession>
<dbReference type="AlphaFoldDB" id="A0A5S9ITG5"/>
<sequence>MVFLVIFYKYKFLKICKLIVVKNAVTILHHRFLQINIVMLICAYNFRKENDP</sequence>
<dbReference type="EMBL" id="AP019860">
    <property type="protein sequence ID" value="BBM87799.1"/>
    <property type="molecule type" value="Genomic_DNA"/>
</dbReference>
<reference evidence="1 2" key="1">
    <citation type="submission" date="2019-08" db="EMBL/GenBank/DDBJ databases">
        <title>Complete genome sequence of Candidatus Uab amorphum.</title>
        <authorList>
            <person name="Shiratori T."/>
            <person name="Suzuki S."/>
            <person name="Kakizawa Y."/>
            <person name="Ishida K."/>
        </authorList>
    </citation>
    <scope>NUCLEOTIDE SEQUENCE [LARGE SCALE GENOMIC DNA]</scope>
    <source>
        <strain evidence="1 2">SRT547</strain>
    </source>
</reference>
<name>A0A5S9ITG5_UABAM</name>
<evidence type="ECO:0000313" key="1">
    <source>
        <dbReference type="EMBL" id="BBM87799.1"/>
    </source>
</evidence>
<dbReference type="Proteomes" id="UP000326354">
    <property type="component" value="Chromosome"/>
</dbReference>
<organism evidence="1 2">
    <name type="scientific">Uabimicrobium amorphum</name>
    <dbReference type="NCBI Taxonomy" id="2596890"/>
    <lineage>
        <taxon>Bacteria</taxon>
        <taxon>Pseudomonadati</taxon>
        <taxon>Planctomycetota</taxon>
        <taxon>Candidatus Uabimicrobiia</taxon>
        <taxon>Candidatus Uabimicrobiales</taxon>
        <taxon>Candidatus Uabimicrobiaceae</taxon>
        <taxon>Candidatus Uabimicrobium</taxon>
    </lineage>
</organism>
<evidence type="ECO:0000313" key="2">
    <source>
        <dbReference type="Proteomes" id="UP000326354"/>
    </source>
</evidence>
<proteinExistence type="predicted"/>